<organism evidence="2 3">
    <name type="scientific">Paractinoplanes abujensis</name>
    <dbReference type="NCBI Taxonomy" id="882441"/>
    <lineage>
        <taxon>Bacteria</taxon>
        <taxon>Bacillati</taxon>
        <taxon>Actinomycetota</taxon>
        <taxon>Actinomycetes</taxon>
        <taxon>Micromonosporales</taxon>
        <taxon>Micromonosporaceae</taxon>
        <taxon>Paractinoplanes</taxon>
    </lineage>
</organism>
<keyword evidence="1" id="KW-1133">Transmembrane helix</keyword>
<keyword evidence="1" id="KW-0812">Transmembrane</keyword>
<dbReference type="AlphaFoldDB" id="A0A7W7CPT4"/>
<feature type="transmembrane region" description="Helical" evidence="1">
    <location>
        <begin position="116"/>
        <end position="134"/>
    </location>
</feature>
<feature type="transmembrane region" description="Helical" evidence="1">
    <location>
        <begin position="84"/>
        <end position="104"/>
    </location>
</feature>
<reference evidence="2 3" key="1">
    <citation type="submission" date="2020-08" db="EMBL/GenBank/DDBJ databases">
        <title>Sequencing the genomes of 1000 actinobacteria strains.</title>
        <authorList>
            <person name="Klenk H.-P."/>
        </authorList>
    </citation>
    <scope>NUCLEOTIDE SEQUENCE [LARGE SCALE GENOMIC DNA]</scope>
    <source>
        <strain evidence="2 3">DSM 45518</strain>
    </source>
</reference>
<proteinExistence type="predicted"/>
<sequence length="265" mass="28288">MSKHIPAASLAAYTAGDPALDDTAVWTIEVHLENCGDCRARLAAAAPPALTTLLDDVQVMIDRGVRTGPEPVRRRAWRHFAHRWAMWELVPWLATIAVAVAAAFFLDRTFPQRPSLVLLLAPIAPLAGMAVAWSRRRDPGWEIVAGTARAGLELMLRRTTVILAVVLPPLALAGWRLGMSPALWLLPALTFTAATLLLGGRIGVVRAAAILGGAWFLAVVTPAVITADIPVLIEPASAPGWAVAALAGTVLAVWRAGDYRHANPR</sequence>
<feature type="transmembrane region" description="Helical" evidence="1">
    <location>
        <begin position="207"/>
        <end position="233"/>
    </location>
</feature>
<accession>A0A7W7CPT4</accession>
<feature type="transmembrane region" description="Helical" evidence="1">
    <location>
        <begin position="181"/>
        <end position="200"/>
    </location>
</feature>
<dbReference type="RefSeq" id="WP_184951161.1">
    <property type="nucleotide sequence ID" value="NZ_BOMC01000077.1"/>
</dbReference>
<keyword evidence="3" id="KW-1185">Reference proteome</keyword>
<evidence type="ECO:0000313" key="3">
    <source>
        <dbReference type="Proteomes" id="UP000542742"/>
    </source>
</evidence>
<feature type="transmembrane region" description="Helical" evidence="1">
    <location>
        <begin position="239"/>
        <end position="257"/>
    </location>
</feature>
<feature type="transmembrane region" description="Helical" evidence="1">
    <location>
        <begin position="155"/>
        <end position="175"/>
    </location>
</feature>
<keyword evidence="1" id="KW-0472">Membrane</keyword>
<evidence type="ECO:0000313" key="2">
    <source>
        <dbReference type="EMBL" id="MBB4692443.1"/>
    </source>
</evidence>
<comment type="caution">
    <text evidence="2">The sequence shown here is derived from an EMBL/GenBank/DDBJ whole genome shotgun (WGS) entry which is preliminary data.</text>
</comment>
<evidence type="ECO:0000256" key="1">
    <source>
        <dbReference type="SAM" id="Phobius"/>
    </source>
</evidence>
<gene>
    <name evidence="2" type="ORF">BKA14_002591</name>
</gene>
<evidence type="ECO:0008006" key="4">
    <source>
        <dbReference type="Google" id="ProtNLM"/>
    </source>
</evidence>
<name>A0A7W7CPT4_9ACTN</name>
<dbReference type="EMBL" id="JACHMF010000001">
    <property type="protein sequence ID" value="MBB4692443.1"/>
    <property type="molecule type" value="Genomic_DNA"/>
</dbReference>
<dbReference type="Proteomes" id="UP000542742">
    <property type="component" value="Unassembled WGS sequence"/>
</dbReference>
<protein>
    <recommendedName>
        <fullName evidence="4">Integral membrane protein</fullName>
    </recommendedName>
</protein>